<evidence type="ECO:0000259" key="1">
    <source>
        <dbReference type="Pfam" id="PF00149"/>
    </source>
</evidence>
<feature type="domain" description="Calcineurin-like phosphoesterase" evidence="1">
    <location>
        <begin position="14"/>
        <end position="185"/>
    </location>
</feature>
<dbReference type="PANTHER" id="PTHR12905:SF0">
    <property type="entry name" value="CALCINEURIN-LIKE PHOSPHOESTERASE DOMAIN-CONTAINING PROTEIN"/>
    <property type="match status" value="1"/>
</dbReference>
<dbReference type="AlphaFoldDB" id="G4T263"/>
<dbReference type="Pfam" id="PF00149">
    <property type="entry name" value="Metallophos"/>
    <property type="match status" value="1"/>
</dbReference>
<dbReference type="HOGENOM" id="CLU_041441_1_0_6"/>
<dbReference type="GO" id="GO:0016787">
    <property type="term" value="F:hydrolase activity"/>
    <property type="evidence" value="ECO:0007669"/>
    <property type="project" value="InterPro"/>
</dbReference>
<evidence type="ECO:0000313" key="2">
    <source>
        <dbReference type="EMBL" id="CCE22489.1"/>
    </source>
</evidence>
<gene>
    <name evidence="2" type="ordered locus">MEALZ_0795</name>
</gene>
<keyword evidence="3" id="KW-1185">Reference proteome</keyword>
<dbReference type="STRING" id="1091494.MEALZ_0795"/>
<dbReference type="PANTHER" id="PTHR12905">
    <property type="entry name" value="METALLOPHOSPHOESTERASE"/>
    <property type="match status" value="1"/>
</dbReference>
<proteinExistence type="predicted"/>
<dbReference type="CDD" id="cd07379">
    <property type="entry name" value="MPP_239FB"/>
    <property type="match status" value="1"/>
</dbReference>
<accession>G4T263</accession>
<reference evidence="3" key="1">
    <citation type="journal article" date="2012" name="J. Bacteriol.">
        <title>Genome sequence of the haloalkaliphilic methanotrophic bacterium Methylomicrobium alcaliphilum 20Z.</title>
        <authorList>
            <person name="Vuilleumier S."/>
            <person name="Khmelenina V.N."/>
            <person name="Bringel F."/>
            <person name="Reshetnikov A.S."/>
            <person name="Lajus A."/>
            <person name="Mangenot S."/>
            <person name="Rouy Z."/>
            <person name="Op den Camp H.J."/>
            <person name="Jetten M.S."/>
            <person name="Dispirito A.A."/>
            <person name="Dunfield P."/>
            <person name="Klotz M.G."/>
            <person name="Semrau J.D."/>
            <person name="Stein L.Y."/>
            <person name="Barbe V."/>
            <person name="Medigue C."/>
            <person name="Trotsenko Y.A."/>
            <person name="Kalyuzhnaya M.G."/>
        </authorList>
    </citation>
    <scope>NUCLEOTIDE SEQUENCE [LARGE SCALE GENOMIC DNA]</scope>
    <source>
        <strain evidence="3">DSM 19304 / NCIMB 14124 / VKM B-2133 / 20Z</strain>
    </source>
</reference>
<dbReference type="InterPro" id="IPR004843">
    <property type="entry name" value="Calcineurin-like_PHP"/>
</dbReference>
<organism evidence="2 3">
    <name type="scientific">Methylotuvimicrobium alcaliphilum (strain DSM 19304 / NCIMB 14124 / VKM B-2133 / 20Z)</name>
    <name type="common">Methylomicrobium alcaliphilum</name>
    <dbReference type="NCBI Taxonomy" id="1091494"/>
    <lineage>
        <taxon>Bacteria</taxon>
        <taxon>Pseudomonadati</taxon>
        <taxon>Pseudomonadota</taxon>
        <taxon>Gammaproteobacteria</taxon>
        <taxon>Methylococcales</taxon>
        <taxon>Methylococcaceae</taxon>
        <taxon>Methylotuvimicrobium</taxon>
    </lineage>
</organism>
<dbReference type="RefSeq" id="WP_014147290.1">
    <property type="nucleotide sequence ID" value="NC_016112.1"/>
</dbReference>
<name>G4T263_META2</name>
<dbReference type="InterPro" id="IPR029052">
    <property type="entry name" value="Metallo-depent_PP-like"/>
</dbReference>
<dbReference type="PATRIC" id="fig|271065.3.peg.815"/>
<dbReference type="Gene3D" id="3.60.21.10">
    <property type="match status" value="1"/>
</dbReference>
<dbReference type="KEGG" id="mah:MEALZ_0795"/>
<sequence length="220" mass="24519">MAPIDNQNKPALRLVCLSDLHDAQQTVSVPDGDVLIVAGDICLEGRLAEVKRFDDWLGTLPHRCKLVIAGNHDWPFEIVGKGAAINLLKNAIYLEDAGIEINGVNFWGSPWQPEFCDWAFNLPRGPRLAEIWDGIPSNTDVLITHTPPYGILDEVFGEHVGCEALAVAVQRVRPKFHVFGHIHECHGVLKQGETTYVNASLHDERFCLRHQPIVLDLQDP</sequence>
<dbReference type="InterPro" id="IPR051693">
    <property type="entry name" value="UPF0046_metallophosphoest"/>
</dbReference>
<dbReference type="Proteomes" id="UP000008315">
    <property type="component" value="Chromosome"/>
</dbReference>
<protein>
    <submittedName>
        <fullName evidence="2">239AB</fullName>
    </submittedName>
</protein>
<dbReference type="SUPFAM" id="SSF56300">
    <property type="entry name" value="Metallo-dependent phosphatases"/>
    <property type="match status" value="1"/>
</dbReference>
<dbReference type="EMBL" id="FO082060">
    <property type="protein sequence ID" value="CCE22489.1"/>
    <property type="molecule type" value="Genomic_DNA"/>
</dbReference>
<evidence type="ECO:0000313" key="3">
    <source>
        <dbReference type="Proteomes" id="UP000008315"/>
    </source>
</evidence>